<sequence length="117" mass="13631">MNNCIFCKIIKGEIPSFKVWEDKSYFAFLDIFPETEGMTLVVPKKHMPSYILNLENNQIHSFIDSVKTVAEILNKKLPNIERVTFRIEGLDVDHLHAKLIPYYPDTRMSKPLMADMN</sequence>
<dbReference type="PANTHER" id="PTHR46648">
    <property type="entry name" value="HIT FAMILY PROTEIN 1"/>
    <property type="match status" value="1"/>
</dbReference>
<dbReference type="EMBL" id="MEUV01000012">
    <property type="protein sequence ID" value="OGC46148.1"/>
    <property type="molecule type" value="Genomic_DNA"/>
</dbReference>
<dbReference type="Proteomes" id="UP000178615">
    <property type="component" value="Unassembled WGS sequence"/>
</dbReference>
<reference evidence="4 5" key="1">
    <citation type="journal article" date="2016" name="Nat. Commun.">
        <title>Thousands of microbial genomes shed light on interconnected biogeochemical processes in an aquifer system.</title>
        <authorList>
            <person name="Anantharaman K."/>
            <person name="Brown C.T."/>
            <person name="Hug L.A."/>
            <person name="Sharon I."/>
            <person name="Castelle C.J."/>
            <person name="Probst A.J."/>
            <person name="Thomas B.C."/>
            <person name="Singh A."/>
            <person name="Wilkins M.J."/>
            <person name="Karaoz U."/>
            <person name="Brodie E.L."/>
            <person name="Williams K.H."/>
            <person name="Hubbard S.S."/>
            <person name="Banfield J.F."/>
        </authorList>
    </citation>
    <scope>NUCLEOTIDE SEQUENCE [LARGE SCALE GENOMIC DNA]</scope>
</reference>
<feature type="non-terminal residue" evidence="4">
    <location>
        <position position="117"/>
    </location>
</feature>
<name>A0A1F4UMG4_UNCKA</name>
<dbReference type="PROSITE" id="PS51084">
    <property type="entry name" value="HIT_2"/>
    <property type="match status" value="1"/>
</dbReference>
<dbReference type="AlphaFoldDB" id="A0A1F4UMG4"/>
<dbReference type="PANTHER" id="PTHR46648:SF1">
    <property type="entry name" value="ADENOSINE 5'-MONOPHOSPHORAMIDASE HNT1"/>
    <property type="match status" value="1"/>
</dbReference>
<dbReference type="InterPro" id="IPR011146">
    <property type="entry name" value="HIT-like"/>
</dbReference>
<gene>
    <name evidence="4" type="ORF">A2V49_01795</name>
</gene>
<dbReference type="Pfam" id="PF01230">
    <property type="entry name" value="HIT"/>
    <property type="match status" value="1"/>
</dbReference>
<accession>A0A1F4UMG4</accession>
<evidence type="ECO:0000256" key="2">
    <source>
        <dbReference type="PROSITE-ProRule" id="PRU00464"/>
    </source>
</evidence>
<dbReference type="GO" id="GO:0003824">
    <property type="term" value="F:catalytic activity"/>
    <property type="evidence" value="ECO:0007669"/>
    <property type="project" value="InterPro"/>
</dbReference>
<feature type="domain" description="HIT" evidence="3">
    <location>
        <begin position="5"/>
        <end position="109"/>
    </location>
</feature>
<proteinExistence type="predicted"/>
<evidence type="ECO:0000313" key="4">
    <source>
        <dbReference type="EMBL" id="OGC46148.1"/>
    </source>
</evidence>
<dbReference type="InterPro" id="IPR036265">
    <property type="entry name" value="HIT-like_sf"/>
</dbReference>
<protein>
    <recommendedName>
        <fullName evidence="3">HIT domain-containing protein</fullName>
    </recommendedName>
</protein>
<organism evidence="4 5">
    <name type="scientific">candidate division WWE3 bacterium RBG_19FT_COMBO_34_6</name>
    <dbReference type="NCBI Taxonomy" id="1802612"/>
    <lineage>
        <taxon>Bacteria</taxon>
        <taxon>Katanobacteria</taxon>
    </lineage>
</organism>
<feature type="active site" description="Tele-AMP-histidine intermediate" evidence="1">
    <location>
        <position position="96"/>
    </location>
</feature>
<evidence type="ECO:0000313" key="5">
    <source>
        <dbReference type="Proteomes" id="UP000178615"/>
    </source>
</evidence>
<comment type="caution">
    <text evidence="2">Lacks conserved residue(s) required for the propagation of feature annotation.</text>
</comment>
<evidence type="ECO:0000259" key="3">
    <source>
        <dbReference type="PROSITE" id="PS51084"/>
    </source>
</evidence>
<evidence type="ECO:0000256" key="1">
    <source>
        <dbReference type="PIRSR" id="PIRSR601310-1"/>
    </source>
</evidence>
<dbReference type="SUPFAM" id="SSF54197">
    <property type="entry name" value="HIT-like"/>
    <property type="match status" value="1"/>
</dbReference>
<comment type="caution">
    <text evidence="4">The sequence shown here is derived from an EMBL/GenBank/DDBJ whole genome shotgun (WGS) entry which is preliminary data.</text>
</comment>
<dbReference type="InterPro" id="IPR001310">
    <property type="entry name" value="Histidine_triad_HIT"/>
</dbReference>
<dbReference type="GO" id="GO:0009117">
    <property type="term" value="P:nucleotide metabolic process"/>
    <property type="evidence" value="ECO:0007669"/>
    <property type="project" value="TreeGrafter"/>
</dbReference>
<dbReference type="PRINTS" id="PR00332">
    <property type="entry name" value="HISTRIAD"/>
</dbReference>
<dbReference type="Gene3D" id="3.30.428.10">
    <property type="entry name" value="HIT-like"/>
    <property type="match status" value="1"/>
</dbReference>